<reference evidence="3 4" key="1">
    <citation type="submission" date="2019-03" db="EMBL/GenBank/DDBJ databases">
        <title>Genomic Encyclopedia of Type Strains, Phase III (KMG-III): the genomes of soil and plant-associated and newly described type strains.</title>
        <authorList>
            <person name="Whitman W."/>
        </authorList>
    </citation>
    <scope>NUCLEOTIDE SEQUENCE [LARGE SCALE GENOMIC DNA]</scope>
    <source>
        <strain evidence="3 4">CGMCC 1.10957</strain>
    </source>
</reference>
<evidence type="ECO:0000313" key="4">
    <source>
        <dbReference type="Proteomes" id="UP000294930"/>
    </source>
</evidence>
<feature type="chain" id="PRO_5047035918" description="Sensor of ECF-type sigma factor" evidence="2">
    <location>
        <begin position="20"/>
        <end position="148"/>
    </location>
</feature>
<keyword evidence="1" id="KW-0175">Coiled coil</keyword>
<feature type="coiled-coil region" evidence="1">
    <location>
        <begin position="58"/>
        <end position="105"/>
    </location>
</feature>
<evidence type="ECO:0008006" key="5">
    <source>
        <dbReference type="Google" id="ProtNLM"/>
    </source>
</evidence>
<evidence type="ECO:0000313" key="3">
    <source>
        <dbReference type="EMBL" id="TDY11868.1"/>
    </source>
</evidence>
<evidence type="ECO:0000256" key="2">
    <source>
        <dbReference type="SAM" id="SignalP"/>
    </source>
</evidence>
<organism evidence="3 4">
    <name type="scientific">Meridianimaribacter flavus</name>
    <dbReference type="NCBI Taxonomy" id="571115"/>
    <lineage>
        <taxon>Bacteria</taxon>
        <taxon>Pseudomonadati</taxon>
        <taxon>Bacteroidota</taxon>
        <taxon>Flavobacteriia</taxon>
        <taxon>Flavobacteriales</taxon>
        <taxon>Flavobacteriaceae</taxon>
        <taxon>Meridianimaribacter</taxon>
    </lineage>
</organism>
<evidence type="ECO:0000256" key="1">
    <source>
        <dbReference type="SAM" id="Coils"/>
    </source>
</evidence>
<keyword evidence="4" id="KW-1185">Reference proteome</keyword>
<comment type="caution">
    <text evidence="3">The sequence shown here is derived from an EMBL/GenBank/DDBJ whole genome shotgun (WGS) entry which is preliminary data.</text>
</comment>
<keyword evidence="2" id="KW-0732">Signal</keyword>
<dbReference type="RefSeq" id="WP_134199765.1">
    <property type="nucleotide sequence ID" value="NZ_SOQZ01000003.1"/>
</dbReference>
<name>A0ABY2G620_9FLAO</name>
<proteinExistence type="predicted"/>
<gene>
    <name evidence="3" type="ORF">A8975_1708</name>
</gene>
<dbReference type="Proteomes" id="UP000294930">
    <property type="component" value="Unassembled WGS sequence"/>
</dbReference>
<sequence length="148" mass="17738">MKKLIVSLCFISLFATAFSQSHEEKKERINALKIAFITEHLNLTESEAQKFWPIYNAYELEEDMLRELSREKKRKINNDISEAEAKAILDDLIKLENEKHNLRTDFFDSLRKVISSKKILQLKTAEENFKRKMFEEFKKRRQERKNNP</sequence>
<dbReference type="EMBL" id="SOQZ01000003">
    <property type="protein sequence ID" value="TDY11868.1"/>
    <property type="molecule type" value="Genomic_DNA"/>
</dbReference>
<protein>
    <recommendedName>
        <fullName evidence="5">Sensor of ECF-type sigma factor</fullName>
    </recommendedName>
</protein>
<feature type="signal peptide" evidence="2">
    <location>
        <begin position="1"/>
        <end position="19"/>
    </location>
</feature>
<accession>A0ABY2G620</accession>